<protein>
    <recommendedName>
        <fullName evidence="3">Metal-binding protein</fullName>
    </recommendedName>
</protein>
<name>A0A1H1RKU4_9CELL</name>
<dbReference type="AlphaFoldDB" id="A0A1H1RKU4"/>
<dbReference type="STRING" id="545619.SAMN04489860_1383"/>
<dbReference type="InterPro" id="IPR003772">
    <property type="entry name" value="YceD"/>
</dbReference>
<organism evidence="1 2">
    <name type="scientific">Paraoerskovia marina</name>
    <dbReference type="NCBI Taxonomy" id="545619"/>
    <lineage>
        <taxon>Bacteria</taxon>
        <taxon>Bacillati</taxon>
        <taxon>Actinomycetota</taxon>
        <taxon>Actinomycetes</taxon>
        <taxon>Micrococcales</taxon>
        <taxon>Cellulomonadaceae</taxon>
        <taxon>Paraoerskovia</taxon>
    </lineage>
</organism>
<sequence length="195" mass="21268">MDRHPTLDPRSPFVLDMHDLARRPGSMLTVERALEAPADLGSALVGVPEGSPVALDVRMEAVMEGVLVSGTARTMMVGECGRCLDQFSREIVADIQELFVYPDRANVAEETGDDDEDLRELDGDLADIEPVLRDAVVTALPFQPLCSPDCAGLCSECGARLEDDPDHAHEILDPRWSALQSMFEDSNVSDKTKES</sequence>
<evidence type="ECO:0008006" key="3">
    <source>
        <dbReference type="Google" id="ProtNLM"/>
    </source>
</evidence>
<reference evidence="1 2" key="1">
    <citation type="submission" date="2016-10" db="EMBL/GenBank/DDBJ databases">
        <authorList>
            <person name="de Groot N.N."/>
        </authorList>
    </citation>
    <scope>NUCLEOTIDE SEQUENCE [LARGE SCALE GENOMIC DNA]</scope>
    <source>
        <strain evidence="1 2">DSM 22126</strain>
    </source>
</reference>
<dbReference type="EMBL" id="LT629776">
    <property type="protein sequence ID" value="SDS36263.1"/>
    <property type="molecule type" value="Genomic_DNA"/>
</dbReference>
<proteinExistence type="predicted"/>
<accession>A0A1H1RKU4</accession>
<keyword evidence="2" id="KW-1185">Reference proteome</keyword>
<dbReference type="PANTHER" id="PTHR34374">
    <property type="entry name" value="LARGE RIBOSOMAL RNA SUBUNIT ACCUMULATION PROTEIN YCED HOMOLOG 1, CHLOROPLASTIC"/>
    <property type="match status" value="1"/>
</dbReference>
<evidence type="ECO:0000313" key="1">
    <source>
        <dbReference type="EMBL" id="SDS36263.1"/>
    </source>
</evidence>
<dbReference type="Proteomes" id="UP000185663">
    <property type="component" value="Chromosome I"/>
</dbReference>
<gene>
    <name evidence="1" type="ORF">SAMN04489860_1383</name>
</gene>
<dbReference type="PANTHER" id="PTHR34374:SF1">
    <property type="entry name" value="LARGE RIBOSOMAL RNA SUBUNIT ACCUMULATION PROTEIN YCED HOMOLOG 1, CHLOROPLASTIC"/>
    <property type="match status" value="1"/>
</dbReference>
<evidence type="ECO:0000313" key="2">
    <source>
        <dbReference type="Proteomes" id="UP000185663"/>
    </source>
</evidence>
<dbReference type="eggNOG" id="COG1399">
    <property type="taxonomic scope" value="Bacteria"/>
</dbReference>
<dbReference type="Pfam" id="PF02620">
    <property type="entry name" value="YceD"/>
    <property type="match status" value="1"/>
</dbReference>